<gene>
    <name evidence="1" type="ORF">CDV49_14275</name>
</gene>
<organism evidence="1 2">
    <name type="scientific">Haematobacter genomosp. 1</name>
    <dbReference type="NCBI Taxonomy" id="366618"/>
    <lineage>
        <taxon>Bacteria</taxon>
        <taxon>Pseudomonadati</taxon>
        <taxon>Pseudomonadota</taxon>
        <taxon>Alphaproteobacteria</taxon>
        <taxon>Rhodobacterales</taxon>
        <taxon>Paracoccaceae</taxon>
        <taxon>Haematobacter</taxon>
    </lineage>
</organism>
<name>A0A212A9W2_9RHOB</name>
<sequence>MVASQRYRTSFRLGGLMLSECLVIAQNDRAGEPWGGLRVIGWCKTVALHCRNLLHRCILSQPGMAGIVRGGGNAFLASQRSDPGQGGFNLGLDGTGGIHARDTTTETGRTFKPDPRLDTFLRKPRNPKGFFWD</sequence>
<keyword evidence="2" id="KW-1185">Reference proteome</keyword>
<proteinExistence type="predicted"/>
<accession>A0A212A9W2</accession>
<comment type="caution">
    <text evidence="1">The sequence shown here is derived from an EMBL/GenBank/DDBJ whole genome shotgun (WGS) entry which is preliminary data.</text>
</comment>
<dbReference type="AlphaFoldDB" id="A0A212A9W2"/>
<reference evidence="1 2" key="1">
    <citation type="submission" date="2016-12" db="EMBL/GenBank/DDBJ databases">
        <title>Comparison of Traditional DNA-DNA Hybridization with In Silico Genomic Analysis.</title>
        <authorList>
            <person name="Nicholson A.C."/>
            <person name="Humrighouse B.W."/>
            <person name="Graziano J."/>
            <person name="Lasker B."/>
            <person name="Whitney A.M."/>
            <person name="Mcquiston J.R."/>
        </authorList>
    </citation>
    <scope>NUCLEOTIDE SEQUENCE [LARGE SCALE GENOMIC DNA]</scope>
    <source>
        <strain evidence="1 2">H2240</strain>
    </source>
</reference>
<dbReference type="Proteomes" id="UP000196878">
    <property type="component" value="Unassembled WGS sequence"/>
</dbReference>
<evidence type="ECO:0000313" key="1">
    <source>
        <dbReference type="EMBL" id="OWJ76649.1"/>
    </source>
</evidence>
<evidence type="ECO:0000313" key="2">
    <source>
        <dbReference type="Proteomes" id="UP000196878"/>
    </source>
</evidence>
<dbReference type="EMBL" id="NIPW01000027">
    <property type="protein sequence ID" value="OWJ76649.1"/>
    <property type="molecule type" value="Genomic_DNA"/>
</dbReference>
<protein>
    <submittedName>
        <fullName evidence="1">Uncharacterized protein</fullName>
    </submittedName>
</protein>